<gene>
    <name evidence="2" type="ORF">EV420DRAFT_1483935</name>
</gene>
<evidence type="ECO:0000313" key="3">
    <source>
        <dbReference type="Proteomes" id="UP001175211"/>
    </source>
</evidence>
<feature type="region of interest" description="Disordered" evidence="1">
    <location>
        <begin position="1"/>
        <end position="30"/>
    </location>
</feature>
<name>A0AA39JT90_ARMTA</name>
<dbReference type="RefSeq" id="XP_060326064.1">
    <property type="nucleotide sequence ID" value="XM_060470027.1"/>
</dbReference>
<organism evidence="2 3">
    <name type="scientific">Armillaria tabescens</name>
    <name type="common">Ringless honey mushroom</name>
    <name type="synonym">Agaricus tabescens</name>
    <dbReference type="NCBI Taxonomy" id="1929756"/>
    <lineage>
        <taxon>Eukaryota</taxon>
        <taxon>Fungi</taxon>
        <taxon>Dikarya</taxon>
        <taxon>Basidiomycota</taxon>
        <taxon>Agaricomycotina</taxon>
        <taxon>Agaricomycetes</taxon>
        <taxon>Agaricomycetidae</taxon>
        <taxon>Agaricales</taxon>
        <taxon>Marasmiineae</taxon>
        <taxon>Physalacriaceae</taxon>
        <taxon>Desarmillaria</taxon>
    </lineage>
</organism>
<protein>
    <submittedName>
        <fullName evidence="2">Uncharacterized protein</fullName>
    </submittedName>
</protein>
<sequence>MKMLAKAGRHATYHGDTLQKKPSSHSTFKGKTMVSQARVYYDVKGVRTLRMRTDVLDRRSGIPLSRHNFKVLSVSREYWFKEGASGDGDSEEGSCSEKASGASSTKTTHASCRYPFENKVLPPKTRIVVRKLRAGAVSGLPFLEYFQSLTSSSSRDPDITFPSELVRDACDGIAAPLPDPDIYPSEDITVARYLDLPATGWATMVLPSCMTWLDGNEPVLILSSQWMASRLPDICIVDVILKGEPLVVDHRRAFSHYSPKG</sequence>
<accession>A0AA39JT90</accession>
<dbReference type="Proteomes" id="UP001175211">
    <property type="component" value="Unassembled WGS sequence"/>
</dbReference>
<proteinExistence type="predicted"/>
<comment type="caution">
    <text evidence="2">The sequence shown here is derived from an EMBL/GenBank/DDBJ whole genome shotgun (WGS) entry which is preliminary data.</text>
</comment>
<dbReference type="GeneID" id="85353575"/>
<reference evidence="2" key="1">
    <citation type="submission" date="2023-06" db="EMBL/GenBank/DDBJ databases">
        <authorList>
            <consortium name="Lawrence Berkeley National Laboratory"/>
            <person name="Ahrendt S."/>
            <person name="Sahu N."/>
            <person name="Indic B."/>
            <person name="Wong-Bajracharya J."/>
            <person name="Merenyi Z."/>
            <person name="Ke H.-M."/>
            <person name="Monk M."/>
            <person name="Kocsube S."/>
            <person name="Drula E."/>
            <person name="Lipzen A."/>
            <person name="Balint B."/>
            <person name="Henrissat B."/>
            <person name="Andreopoulos B."/>
            <person name="Martin F.M."/>
            <person name="Harder C.B."/>
            <person name="Rigling D."/>
            <person name="Ford K.L."/>
            <person name="Foster G.D."/>
            <person name="Pangilinan J."/>
            <person name="Papanicolaou A."/>
            <person name="Barry K."/>
            <person name="LaButti K."/>
            <person name="Viragh M."/>
            <person name="Koriabine M."/>
            <person name="Yan M."/>
            <person name="Riley R."/>
            <person name="Champramary S."/>
            <person name="Plett K.L."/>
            <person name="Tsai I.J."/>
            <person name="Slot J."/>
            <person name="Sipos G."/>
            <person name="Plett J."/>
            <person name="Nagy L.G."/>
            <person name="Grigoriev I.V."/>
        </authorList>
    </citation>
    <scope>NUCLEOTIDE SEQUENCE</scope>
    <source>
        <strain evidence="2">CCBAS 213</strain>
    </source>
</reference>
<keyword evidence="3" id="KW-1185">Reference proteome</keyword>
<evidence type="ECO:0000313" key="2">
    <source>
        <dbReference type="EMBL" id="KAK0447039.1"/>
    </source>
</evidence>
<dbReference type="AlphaFoldDB" id="A0AA39JT90"/>
<feature type="region of interest" description="Disordered" evidence="1">
    <location>
        <begin position="83"/>
        <end position="103"/>
    </location>
</feature>
<evidence type="ECO:0000256" key="1">
    <source>
        <dbReference type="SAM" id="MobiDB-lite"/>
    </source>
</evidence>
<dbReference type="EMBL" id="JAUEPS010000045">
    <property type="protein sequence ID" value="KAK0447039.1"/>
    <property type="molecule type" value="Genomic_DNA"/>
</dbReference>
<feature type="compositionally biased region" description="Polar residues" evidence="1">
    <location>
        <begin position="20"/>
        <end position="30"/>
    </location>
</feature>